<dbReference type="Proteomes" id="UP001054945">
    <property type="component" value="Unassembled WGS sequence"/>
</dbReference>
<gene>
    <name evidence="2" type="ORF">CEXT_175131</name>
</gene>
<keyword evidence="3" id="KW-1185">Reference proteome</keyword>
<feature type="region of interest" description="Disordered" evidence="1">
    <location>
        <begin position="18"/>
        <end position="48"/>
    </location>
</feature>
<organism evidence="2 3">
    <name type="scientific">Caerostris extrusa</name>
    <name type="common">Bark spider</name>
    <name type="synonym">Caerostris bankana</name>
    <dbReference type="NCBI Taxonomy" id="172846"/>
    <lineage>
        <taxon>Eukaryota</taxon>
        <taxon>Metazoa</taxon>
        <taxon>Ecdysozoa</taxon>
        <taxon>Arthropoda</taxon>
        <taxon>Chelicerata</taxon>
        <taxon>Arachnida</taxon>
        <taxon>Araneae</taxon>
        <taxon>Araneomorphae</taxon>
        <taxon>Entelegynae</taxon>
        <taxon>Araneoidea</taxon>
        <taxon>Araneidae</taxon>
        <taxon>Caerostris</taxon>
    </lineage>
</organism>
<name>A0AAV4MU96_CAEEX</name>
<evidence type="ECO:0000256" key="1">
    <source>
        <dbReference type="SAM" id="MobiDB-lite"/>
    </source>
</evidence>
<reference evidence="2 3" key="1">
    <citation type="submission" date="2021-06" db="EMBL/GenBank/DDBJ databases">
        <title>Caerostris extrusa draft genome.</title>
        <authorList>
            <person name="Kono N."/>
            <person name="Arakawa K."/>
        </authorList>
    </citation>
    <scope>NUCLEOTIDE SEQUENCE [LARGE SCALE GENOMIC DNA]</scope>
</reference>
<dbReference type="AlphaFoldDB" id="A0AAV4MU96"/>
<dbReference type="EMBL" id="BPLR01002583">
    <property type="protein sequence ID" value="GIX75395.1"/>
    <property type="molecule type" value="Genomic_DNA"/>
</dbReference>
<protein>
    <submittedName>
        <fullName evidence="2">Uncharacterized protein</fullName>
    </submittedName>
</protein>
<comment type="caution">
    <text evidence="2">The sequence shown here is derived from an EMBL/GenBank/DDBJ whole genome shotgun (WGS) entry which is preliminary data.</text>
</comment>
<evidence type="ECO:0000313" key="3">
    <source>
        <dbReference type="Proteomes" id="UP001054945"/>
    </source>
</evidence>
<accession>A0AAV4MU96</accession>
<proteinExistence type="predicted"/>
<evidence type="ECO:0000313" key="2">
    <source>
        <dbReference type="EMBL" id="GIX75395.1"/>
    </source>
</evidence>
<feature type="compositionally biased region" description="Basic and acidic residues" evidence="1">
    <location>
        <begin position="39"/>
        <end position="48"/>
    </location>
</feature>
<sequence length="103" mass="11854">MYKEPYPTVSEIYTNPMAMSIQDPKPQTSTPSVGGGRDGGCREENTNIHRRRDWEGVVREKIRTKMQDEEKLIPTFSVSAVLKLFWLEAKEDFSFLSVADKEK</sequence>